<comment type="similarity">
    <text evidence="2">Belongs to the RecF family.</text>
</comment>
<evidence type="ECO:0000256" key="4">
    <source>
        <dbReference type="ARBA" id="ARBA00022490"/>
    </source>
</evidence>
<dbReference type="NCBIfam" id="TIGR00611">
    <property type="entry name" value="recf"/>
    <property type="match status" value="1"/>
</dbReference>
<keyword evidence="5" id="KW-0235">DNA replication</keyword>
<proteinExistence type="inferred from homology"/>
<dbReference type="SUPFAM" id="SSF52540">
    <property type="entry name" value="P-loop containing nucleoside triphosphate hydrolases"/>
    <property type="match status" value="1"/>
</dbReference>
<protein>
    <recommendedName>
        <fullName evidence="3">DNA replication and repair protein RecF</fullName>
    </recommendedName>
</protein>
<dbReference type="InterPro" id="IPR018078">
    <property type="entry name" value="DNA-binding_RecF_CS"/>
</dbReference>
<comment type="subcellular location">
    <subcellularLocation>
        <location evidence="1">Cytoplasm</location>
    </subcellularLocation>
</comment>
<name>A0A381QFR3_9ZZZZ</name>
<evidence type="ECO:0000256" key="6">
    <source>
        <dbReference type="ARBA" id="ARBA00022741"/>
    </source>
</evidence>
<dbReference type="AlphaFoldDB" id="A0A381QFR3"/>
<dbReference type="InterPro" id="IPR001238">
    <property type="entry name" value="DNA-binding_RecF"/>
</dbReference>
<keyword evidence="4" id="KW-0963">Cytoplasm</keyword>
<dbReference type="GO" id="GO:0005524">
    <property type="term" value="F:ATP binding"/>
    <property type="evidence" value="ECO:0007669"/>
    <property type="project" value="UniProtKB-KW"/>
</dbReference>
<accession>A0A381QFR3</accession>
<dbReference type="InterPro" id="IPR042174">
    <property type="entry name" value="RecF_2"/>
</dbReference>
<evidence type="ECO:0000256" key="5">
    <source>
        <dbReference type="ARBA" id="ARBA00022705"/>
    </source>
</evidence>
<evidence type="ECO:0000256" key="3">
    <source>
        <dbReference type="ARBA" id="ARBA00020170"/>
    </source>
</evidence>
<dbReference type="Pfam" id="PF02463">
    <property type="entry name" value="SMC_N"/>
    <property type="match status" value="1"/>
</dbReference>
<dbReference type="PANTHER" id="PTHR32182">
    <property type="entry name" value="DNA REPLICATION AND REPAIR PROTEIN RECF"/>
    <property type="match status" value="1"/>
</dbReference>
<dbReference type="Gene3D" id="1.20.1050.90">
    <property type="entry name" value="RecF/RecN/SMC, N-terminal domain"/>
    <property type="match status" value="1"/>
</dbReference>
<dbReference type="InterPro" id="IPR027417">
    <property type="entry name" value="P-loop_NTPase"/>
</dbReference>
<evidence type="ECO:0000256" key="7">
    <source>
        <dbReference type="ARBA" id="ARBA00022840"/>
    </source>
</evidence>
<evidence type="ECO:0000256" key="8">
    <source>
        <dbReference type="ARBA" id="ARBA00023125"/>
    </source>
</evidence>
<dbReference type="EMBL" id="UINC01001296">
    <property type="protein sequence ID" value="SUZ76917.1"/>
    <property type="molecule type" value="Genomic_DNA"/>
</dbReference>
<dbReference type="HAMAP" id="MF_00365">
    <property type="entry name" value="RecF"/>
    <property type="match status" value="1"/>
</dbReference>
<dbReference type="Gene3D" id="3.40.50.300">
    <property type="entry name" value="P-loop containing nucleotide triphosphate hydrolases"/>
    <property type="match status" value="1"/>
</dbReference>
<evidence type="ECO:0000256" key="2">
    <source>
        <dbReference type="ARBA" id="ARBA00008016"/>
    </source>
</evidence>
<dbReference type="PANTHER" id="PTHR32182:SF0">
    <property type="entry name" value="DNA REPLICATION AND REPAIR PROTEIN RECF"/>
    <property type="match status" value="1"/>
</dbReference>
<reference evidence="10" key="1">
    <citation type="submission" date="2018-05" db="EMBL/GenBank/DDBJ databases">
        <authorList>
            <person name="Lanie J.A."/>
            <person name="Ng W.-L."/>
            <person name="Kazmierczak K.M."/>
            <person name="Andrzejewski T.M."/>
            <person name="Davidsen T.M."/>
            <person name="Wayne K.J."/>
            <person name="Tettelin H."/>
            <person name="Glass J.I."/>
            <person name="Rusch D."/>
            <person name="Podicherti R."/>
            <person name="Tsui H.-C.T."/>
            <person name="Winkler M.E."/>
        </authorList>
    </citation>
    <scope>NUCLEOTIDE SEQUENCE</scope>
</reference>
<evidence type="ECO:0000259" key="9">
    <source>
        <dbReference type="Pfam" id="PF02463"/>
    </source>
</evidence>
<dbReference type="GO" id="GO:0005737">
    <property type="term" value="C:cytoplasm"/>
    <property type="evidence" value="ECO:0007669"/>
    <property type="project" value="UniProtKB-SubCell"/>
</dbReference>
<feature type="domain" description="RecF/RecN/SMC N-terminal" evidence="9">
    <location>
        <begin position="4"/>
        <end position="339"/>
    </location>
</feature>
<sequence>MSILQSLSITSIRNIQQATLTLSPGVNLLHGGNGSGKTSVLESIHLLATGRSFRTSKPVTLISETQPSALVVAELSNGHQIGLTRSRHKGHQLNMDSEKQRNWDKVARELPVQVLDANSFLLLDGGPKARRRFLDWGAFHVEPLFVDQWRKTRKCIANRNLLLRKSSPDPDQLRAWDLQLCKASADVDLARSNYFNCFVPIFDQVYESLAAPSPNVLNLSYYRGWDSDQELAEVLRHSEITDKKYGATQCGPHRADLIVKAGSRLAIETLSRGQQKILVSALKIAQGVLLSQALDRSCVYLVDDLPAELDRTNRQKVLDKLVGLKGQLFVTCVDREGLQISPANSPEMATFHVKRGTITA</sequence>
<keyword evidence="6" id="KW-0547">Nucleotide-binding</keyword>
<dbReference type="GO" id="GO:0006302">
    <property type="term" value="P:double-strand break repair"/>
    <property type="evidence" value="ECO:0007669"/>
    <property type="project" value="TreeGrafter"/>
</dbReference>
<dbReference type="GO" id="GO:0003697">
    <property type="term" value="F:single-stranded DNA binding"/>
    <property type="evidence" value="ECO:0007669"/>
    <property type="project" value="InterPro"/>
</dbReference>
<evidence type="ECO:0000313" key="10">
    <source>
        <dbReference type="EMBL" id="SUZ76917.1"/>
    </source>
</evidence>
<keyword evidence="7" id="KW-0067">ATP-binding</keyword>
<dbReference type="GO" id="GO:0000731">
    <property type="term" value="P:DNA synthesis involved in DNA repair"/>
    <property type="evidence" value="ECO:0007669"/>
    <property type="project" value="TreeGrafter"/>
</dbReference>
<evidence type="ECO:0000256" key="1">
    <source>
        <dbReference type="ARBA" id="ARBA00004496"/>
    </source>
</evidence>
<dbReference type="InterPro" id="IPR003395">
    <property type="entry name" value="RecF/RecN/SMC_N"/>
</dbReference>
<gene>
    <name evidence="10" type="ORF">METZ01_LOCUS29771</name>
</gene>
<dbReference type="GO" id="GO:0006260">
    <property type="term" value="P:DNA replication"/>
    <property type="evidence" value="ECO:0007669"/>
    <property type="project" value="UniProtKB-KW"/>
</dbReference>
<keyword evidence="8" id="KW-0238">DNA-binding</keyword>
<organism evidence="10">
    <name type="scientific">marine metagenome</name>
    <dbReference type="NCBI Taxonomy" id="408172"/>
    <lineage>
        <taxon>unclassified sequences</taxon>
        <taxon>metagenomes</taxon>
        <taxon>ecological metagenomes</taxon>
    </lineage>
</organism>
<dbReference type="PROSITE" id="PS00617">
    <property type="entry name" value="RECF_1"/>
    <property type="match status" value="1"/>
</dbReference>